<gene>
    <name evidence="4" type="ORF">BW730_14655</name>
</gene>
<evidence type="ECO:0000313" key="5">
    <source>
        <dbReference type="Proteomes" id="UP000188145"/>
    </source>
</evidence>
<name>A0A1Q2CR17_9ACTN</name>
<keyword evidence="5" id="KW-1185">Reference proteome</keyword>
<dbReference type="OrthoDB" id="3240216at2"/>
<feature type="compositionally biased region" description="Low complexity" evidence="1">
    <location>
        <begin position="106"/>
        <end position="125"/>
    </location>
</feature>
<evidence type="ECO:0000256" key="2">
    <source>
        <dbReference type="SAM" id="Phobius"/>
    </source>
</evidence>
<dbReference type="RefSeq" id="WP_077686898.1">
    <property type="nucleotide sequence ID" value="NZ_CP019606.1"/>
</dbReference>
<dbReference type="AlphaFoldDB" id="A0A1Q2CR17"/>
<dbReference type="KEGG" id="tes:BW730_14655"/>
<feature type="domain" description="DUF3566" evidence="3">
    <location>
        <begin position="156"/>
        <end position="276"/>
    </location>
</feature>
<sequence>MSENSPRWPGRNGSPGLDFSPYRKTGEKVEEPVGAKAKEAETATATVITPKPNSAPEDKRPNGAPQPKGKGSQPGKPQGTGGQSKSVTGITPKASERAASTAKEWAAVPVTGMPAAPTAPTHPGTPSRPEPKPAPSTTDAATPAVDRKPRSTRRTRKARLRLSRIDPWSVMKTTLLFAIAFGIMMVVVVFVLWSVLAGSGALESANTLINTVLSDTEGGGSGFKLEDFLTVERVMGFAVVLAVIDAVIITAVATLFAFLYNLAATVMGGLEVTLAED</sequence>
<keyword evidence="2" id="KW-1133">Transmembrane helix</keyword>
<reference evidence="5" key="1">
    <citation type="submission" date="2017-02" db="EMBL/GenBank/DDBJ databases">
        <title>Tessaracoccus aquaemaris sp. nov., isolated from the intestine of a Korean rockfish, Sebastes schlegelii, in a marine aquaculture pond.</title>
        <authorList>
            <person name="Tak E.J."/>
            <person name="Bae J.-W."/>
        </authorList>
    </citation>
    <scope>NUCLEOTIDE SEQUENCE [LARGE SCALE GENOMIC DNA]</scope>
    <source>
        <strain evidence="5">NSG39</strain>
    </source>
</reference>
<dbReference type="EMBL" id="CP019606">
    <property type="protein sequence ID" value="AQP48556.1"/>
    <property type="molecule type" value="Genomic_DNA"/>
</dbReference>
<keyword evidence="2" id="KW-0472">Membrane</keyword>
<feature type="transmembrane region" description="Helical" evidence="2">
    <location>
        <begin position="234"/>
        <end position="260"/>
    </location>
</feature>
<dbReference type="InterPro" id="IPR021949">
    <property type="entry name" value="DUF3566_TM"/>
</dbReference>
<dbReference type="Pfam" id="PF12089">
    <property type="entry name" value="DUF3566"/>
    <property type="match status" value="1"/>
</dbReference>
<proteinExistence type="predicted"/>
<feature type="compositionally biased region" description="Low complexity" evidence="1">
    <location>
        <begin position="135"/>
        <end position="144"/>
    </location>
</feature>
<protein>
    <recommendedName>
        <fullName evidence="3">DUF3566 domain-containing protein</fullName>
    </recommendedName>
</protein>
<evidence type="ECO:0000256" key="1">
    <source>
        <dbReference type="SAM" id="MobiDB-lite"/>
    </source>
</evidence>
<feature type="compositionally biased region" description="Low complexity" evidence="1">
    <location>
        <begin position="65"/>
        <end position="77"/>
    </location>
</feature>
<feature type="transmembrane region" description="Helical" evidence="2">
    <location>
        <begin position="174"/>
        <end position="196"/>
    </location>
</feature>
<organism evidence="4 5">
    <name type="scientific">Tessaracoccus aquimaris</name>
    <dbReference type="NCBI Taxonomy" id="1332264"/>
    <lineage>
        <taxon>Bacteria</taxon>
        <taxon>Bacillati</taxon>
        <taxon>Actinomycetota</taxon>
        <taxon>Actinomycetes</taxon>
        <taxon>Propionibacteriales</taxon>
        <taxon>Propionibacteriaceae</taxon>
        <taxon>Tessaracoccus</taxon>
    </lineage>
</organism>
<evidence type="ECO:0000313" key="4">
    <source>
        <dbReference type="EMBL" id="AQP48556.1"/>
    </source>
</evidence>
<keyword evidence="2" id="KW-0812">Transmembrane</keyword>
<dbReference type="STRING" id="1332264.BW730_14655"/>
<accession>A0A1Q2CR17</accession>
<evidence type="ECO:0000259" key="3">
    <source>
        <dbReference type="Pfam" id="PF12089"/>
    </source>
</evidence>
<dbReference type="Proteomes" id="UP000188145">
    <property type="component" value="Chromosome"/>
</dbReference>
<feature type="compositionally biased region" description="Basic and acidic residues" evidence="1">
    <location>
        <begin position="24"/>
        <end position="41"/>
    </location>
</feature>
<feature type="region of interest" description="Disordered" evidence="1">
    <location>
        <begin position="1"/>
        <end position="158"/>
    </location>
</feature>